<dbReference type="Proteomes" id="UP000799771">
    <property type="component" value="Unassembled WGS sequence"/>
</dbReference>
<evidence type="ECO:0000313" key="4">
    <source>
        <dbReference type="EMBL" id="KAF2126251.1"/>
    </source>
</evidence>
<dbReference type="GO" id="GO:0005634">
    <property type="term" value="C:nucleus"/>
    <property type="evidence" value="ECO:0007669"/>
    <property type="project" value="TreeGrafter"/>
</dbReference>
<gene>
    <name evidence="4" type="ORF">P153DRAFT_359900</name>
</gene>
<dbReference type="PROSITE" id="PS50048">
    <property type="entry name" value="ZN2_CY6_FUNGAL_2"/>
    <property type="match status" value="2"/>
</dbReference>
<reference evidence="4" key="1">
    <citation type="journal article" date="2020" name="Stud. Mycol.">
        <title>101 Dothideomycetes genomes: a test case for predicting lifestyles and emergence of pathogens.</title>
        <authorList>
            <person name="Haridas S."/>
            <person name="Albert R."/>
            <person name="Binder M."/>
            <person name="Bloem J."/>
            <person name="Labutti K."/>
            <person name="Salamov A."/>
            <person name="Andreopoulos B."/>
            <person name="Baker S."/>
            <person name="Barry K."/>
            <person name="Bills G."/>
            <person name="Bluhm B."/>
            <person name="Cannon C."/>
            <person name="Castanera R."/>
            <person name="Culley D."/>
            <person name="Daum C."/>
            <person name="Ezra D."/>
            <person name="Gonzalez J."/>
            <person name="Henrissat B."/>
            <person name="Kuo A."/>
            <person name="Liang C."/>
            <person name="Lipzen A."/>
            <person name="Lutzoni F."/>
            <person name="Magnuson J."/>
            <person name="Mondo S."/>
            <person name="Nolan M."/>
            <person name="Ohm R."/>
            <person name="Pangilinan J."/>
            <person name="Park H.-J."/>
            <person name="Ramirez L."/>
            <person name="Alfaro M."/>
            <person name="Sun H."/>
            <person name="Tritt A."/>
            <person name="Yoshinaga Y."/>
            <person name="Zwiers L.-H."/>
            <person name="Turgeon B."/>
            <person name="Goodwin S."/>
            <person name="Spatafora J."/>
            <person name="Crous P."/>
            <person name="Grigoriev I."/>
        </authorList>
    </citation>
    <scope>NUCLEOTIDE SEQUENCE</scope>
    <source>
        <strain evidence="4">CBS 119687</strain>
    </source>
</reference>
<dbReference type="AlphaFoldDB" id="A0A6A6A6K5"/>
<dbReference type="OrthoDB" id="3251668at2759"/>
<dbReference type="PANTHER" id="PTHR37534:SF24">
    <property type="entry name" value="MISCELLANEOUS ZN(II)2CYS6 TRANSCRIPTION FACTOR (EUROFUNG)-RELATED"/>
    <property type="match status" value="1"/>
</dbReference>
<dbReference type="Gene3D" id="4.10.240.10">
    <property type="entry name" value="Zn(2)-C6 fungal-type DNA-binding domain"/>
    <property type="match status" value="2"/>
</dbReference>
<evidence type="ECO:0000259" key="3">
    <source>
        <dbReference type="PROSITE" id="PS50048"/>
    </source>
</evidence>
<dbReference type="GO" id="GO:0008270">
    <property type="term" value="F:zinc ion binding"/>
    <property type="evidence" value="ECO:0007669"/>
    <property type="project" value="InterPro"/>
</dbReference>
<dbReference type="InterPro" id="IPR001138">
    <property type="entry name" value="Zn2Cys6_DnaBD"/>
</dbReference>
<dbReference type="PROSITE" id="PS00463">
    <property type="entry name" value="ZN2_CY6_FUNGAL_1"/>
    <property type="match status" value="1"/>
</dbReference>
<feature type="region of interest" description="Disordered" evidence="2">
    <location>
        <begin position="148"/>
        <end position="170"/>
    </location>
</feature>
<feature type="region of interest" description="Disordered" evidence="2">
    <location>
        <begin position="237"/>
        <end position="325"/>
    </location>
</feature>
<dbReference type="GO" id="GO:0045944">
    <property type="term" value="P:positive regulation of transcription by RNA polymerase II"/>
    <property type="evidence" value="ECO:0007669"/>
    <property type="project" value="TreeGrafter"/>
</dbReference>
<dbReference type="Pfam" id="PF00172">
    <property type="entry name" value="Zn_clus"/>
    <property type="match status" value="2"/>
</dbReference>
<evidence type="ECO:0000313" key="5">
    <source>
        <dbReference type="Proteomes" id="UP000799771"/>
    </source>
</evidence>
<evidence type="ECO:0000256" key="2">
    <source>
        <dbReference type="SAM" id="MobiDB-lite"/>
    </source>
</evidence>
<keyword evidence="5" id="KW-1185">Reference proteome</keyword>
<evidence type="ECO:0000256" key="1">
    <source>
        <dbReference type="ARBA" id="ARBA00023242"/>
    </source>
</evidence>
<accession>A0A6A6A6K5</accession>
<name>A0A6A6A6K5_9PLEO</name>
<dbReference type="GO" id="GO:0000981">
    <property type="term" value="F:DNA-binding transcription factor activity, RNA polymerase II-specific"/>
    <property type="evidence" value="ECO:0007669"/>
    <property type="project" value="InterPro"/>
</dbReference>
<dbReference type="RefSeq" id="XP_033520643.1">
    <property type="nucleotide sequence ID" value="XM_033666886.1"/>
</dbReference>
<dbReference type="CDD" id="cd00067">
    <property type="entry name" value="GAL4"/>
    <property type="match status" value="2"/>
</dbReference>
<dbReference type="SMART" id="SM00066">
    <property type="entry name" value="GAL4"/>
    <property type="match status" value="2"/>
</dbReference>
<dbReference type="PANTHER" id="PTHR37534">
    <property type="entry name" value="TRANSCRIPTIONAL ACTIVATOR PROTEIN UGA3"/>
    <property type="match status" value="1"/>
</dbReference>
<dbReference type="EMBL" id="ML977514">
    <property type="protein sequence ID" value="KAF2126251.1"/>
    <property type="molecule type" value="Genomic_DNA"/>
</dbReference>
<sequence length="403" mass="45116">MDDLDDDLDLRYHRGLKPDVYYRCPTTESLDGALRNELERNASSLIPVEIVTEFIFAAASTITIPVTQQHSLDALIEPANFPQSIAAEYGLCRDIDGKDRLKVQRAVARSILDALQGVDGFKYTERNAHNREGGDGARFKYVCQDSLQNKNRKSNKKKESDPELDDSEDDLKKKKELLPTYDCGGAIHIKFSLKREAIHVVYKHSPIHRDVEDRSVDGESKLPALSIEGSAAPQACVPEVLTKAKPRKRKRSRKDEVEVEEYPDLDMSTSPEASKTPAKKRGNKAASLASTQKPIKKGKKAATPTKPKQKVTVPDPTPPPKPAKGKTCVRCREKKIKCNEAKPTCNQCKRGLWACQYDIAGSKKRSKNGCVNCKQRKRKCTEEQPSCAYCLKVDDDCAYDNFY</sequence>
<dbReference type="GeneID" id="54407318"/>
<dbReference type="GO" id="GO:0000976">
    <property type="term" value="F:transcription cis-regulatory region binding"/>
    <property type="evidence" value="ECO:0007669"/>
    <property type="project" value="TreeGrafter"/>
</dbReference>
<feature type="compositionally biased region" description="Low complexity" evidence="2">
    <location>
        <begin position="301"/>
        <end position="314"/>
    </location>
</feature>
<feature type="domain" description="Zn(2)-C6 fungal-type" evidence="3">
    <location>
        <begin position="327"/>
        <end position="357"/>
    </location>
</feature>
<dbReference type="SUPFAM" id="SSF57701">
    <property type="entry name" value="Zn2/Cys6 DNA-binding domain"/>
    <property type="match status" value="2"/>
</dbReference>
<organism evidence="4 5">
    <name type="scientific">Dothidotthia symphoricarpi CBS 119687</name>
    <dbReference type="NCBI Taxonomy" id="1392245"/>
    <lineage>
        <taxon>Eukaryota</taxon>
        <taxon>Fungi</taxon>
        <taxon>Dikarya</taxon>
        <taxon>Ascomycota</taxon>
        <taxon>Pezizomycotina</taxon>
        <taxon>Dothideomycetes</taxon>
        <taxon>Pleosporomycetidae</taxon>
        <taxon>Pleosporales</taxon>
        <taxon>Dothidotthiaceae</taxon>
        <taxon>Dothidotthia</taxon>
    </lineage>
</organism>
<proteinExistence type="predicted"/>
<dbReference type="InterPro" id="IPR036864">
    <property type="entry name" value="Zn2-C6_fun-type_DNA-bd_sf"/>
</dbReference>
<keyword evidence="1" id="KW-0539">Nucleus</keyword>
<protein>
    <recommendedName>
        <fullName evidence="3">Zn(2)-C6 fungal-type domain-containing protein</fullName>
    </recommendedName>
</protein>
<feature type="domain" description="Zn(2)-C6 fungal-type" evidence="3">
    <location>
        <begin position="369"/>
        <end position="399"/>
    </location>
</feature>